<dbReference type="RefSeq" id="WP_135942868.1">
    <property type="nucleotide sequence ID" value="NZ_JANKAU010000010.1"/>
</dbReference>
<feature type="transmembrane region" description="Helical" evidence="1">
    <location>
        <begin position="70"/>
        <end position="90"/>
    </location>
</feature>
<dbReference type="Proteomes" id="UP001206357">
    <property type="component" value="Unassembled WGS sequence"/>
</dbReference>
<dbReference type="AlphaFoldDB" id="A0AAW5LZK9"/>
<protein>
    <submittedName>
        <fullName evidence="2">Uncharacterized protein</fullName>
    </submittedName>
</protein>
<organism evidence="2 3">
    <name type="scientific">Lactobacillus johnsonii</name>
    <dbReference type="NCBI Taxonomy" id="33959"/>
    <lineage>
        <taxon>Bacteria</taxon>
        <taxon>Bacillati</taxon>
        <taxon>Bacillota</taxon>
        <taxon>Bacilli</taxon>
        <taxon>Lactobacillales</taxon>
        <taxon>Lactobacillaceae</taxon>
        <taxon>Lactobacillus</taxon>
    </lineage>
</organism>
<evidence type="ECO:0000313" key="3">
    <source>
        <dbReference type="Proteomes" id="UP001206357"/>
    </source>
</evidence>
<gene>
    <name evidence="2" type="ORF">NSA17_08290</name>
</gene>
<keyword evidence="1" id="KW-0472">Membrane</keyword>
<reference evidence="2" key="1">
    <citation type="submission" date="2022-07" db="EMBL/GenBank/DDBJ databases">
        <title>Enhanced cultured diversity of the mouse gut microbiota enables custom-made synthetic communities.</title>
        <authorList>
            <person name="Afrizal A."/>
        </authorList>
    </citation>
    <scope>NUCLEOTIDE SEQUENCE</scope>
    <source>
        <strain evidence="2">DSM 100219</strain>
    </source>
</reference>
<dbReference type="EMBL" id="JANKAU010000010">
    <property type="protein sequence ID" value="MCR1915428.1"/>
    <property type="molecule type" value="Genomic_DNA"/>
</dbReference>
<accession>A0AAW5LZK9</accession>
<keyword evidence="1" id="KW-0812">Transmembrane</keyword>
<evidence type="ECO:0000256" key="1">
    <source>
        <dbReference type="SAM" id="Phobius"/>
    </source>
</evidence>
<keyword evidence="1" id="KW-1133">Transmembrane helix</keyword>
<feature type="transmembrane region" description="Helical" evidence="1">
    <location>
        <begin position="31"/>
        <end position="50"/>
    </location>
</feature>
<sequence>MINIFIFIISCAIAFLLKSLDIKLKFKESNIHLSILDSFKILFIITKSFIQIYFDTDTSKKSKKRIKRLYFLHFNYLLVFLTSIVCHTLKEFNKDRDPSIDNSTIKRKNNEKILDMLAVVKESMPLIWNPSFA</sequence>
<proteinExistence type="predicted"/>
<evidence type="ECO:0000313" key="2">
    <source>
        <dbReference type="EMBL" id="MCR1915428.1"/>
    </source>
</evidence>
<comment type="caution">
    <text evidence="2">The sequence shown here is derived from an EMBL/GenBank/DDBJ whole genome shotgun (WGS) entry which is preliminary data.</text>
</comment>
<name>A0AAW5LZK9_LACJH</name>